<protein>
    <recommendedName>
        <fullName evidence="7">GRF-type domain-containing protein</fullName>
    </recommendedName>
</protein>
<organism evidence="8 9">
    <name type="scientific">Rhododendron griersonianum</name>
    <dbReference type="NCBI Taxonomy" id="479676"/>
    <lineage>
        <taxon>Eukaryota</taxon>
        <taxon>Viridiplantae</taxon>
        <taxon>Streptophyta</taxon>
        <taxon>Embryophyta</taxon>
        <taxon>Tracheophyta</taxon>
        <taxon>Spermatophyta</taxon>
        <taxon>Magnoliopsida</taxon>
        <taxon>eudicotyledons</taxon>
        <taxon>Gunneridae</taxon>
        <taxon>Pentapetalae</taxon>
        <taxon>asterids</taxon>
        <taxon>Ericales</taxon>
        <taxon>Ericaceae</taxon>
        <taxon>Ericoideae</taxon>
        <taxon>Rhodoreae</taxon>
        <taxon>Rhododendron</taxon>
    </lineage>
</organism>
<dbReference type="Proteomes" id="UP000823749">
    <property type="component" value="Chromosome 5"/>
</dbReference>
<feature type="transmembrane region" description="Helical" evidence="6">
    <location>
        <begin position="220"/>
        <end position="238"/>
    </location>
</feature>
<comment type="caution">
    <text evidence="8">The sequence shown here is derived from an EMBL/GenBank/DDBJ whole genome shotgun (WGS) entry which is preliminary data.</text>
</comment>
<gene>
    <name evidence="8" type="ORF">RHGRI_014943</name>
</gene>
<dbReference type="InterPro" id="IPR010666">
    <property type="entry name" value="Znf_GRF"/>
</dbReference>
<keyword evidence="6" id="KW-0472">Membrane</keyword>
<feature type="domain" description="GRF-type" evidence="7">
    <location>
        <begin position="16"/>
        <end position="58"/>
    </location>
</feature>
<keyword evidence="1" id="KW-0479">Metal-binding</keyword>
<evidence type="ECO:0000256" key="2">
    <source>
        <dbReference type="ARBA" id="ARBA00022771"/>
    </source>
</evidence>
<feature type="coiled-coil region" evidence="5">
    <location>
        <begin position="162"/>
        <end position="196"/>
    </location>
</feature>
<keyword evidence="5" id="KW-0175">Coiled coil</keyword>
<keyword evidence="6" id="KW-1133">Transmembrane helix</keyword>
<evidence type="ECO:0000256" key="1">
    <source>
        <dbReference type="ARBA" id="ARBA00022723"/>
    </source>
</evidence>
<dbReference type="AlphaFoldDB" id="A0AAV6KBD3"/>
<dbReference type="GO" id="GO:0008270">
    <property type="term" value="F:zinc ion binding"/>
    <property type="evidence" value="ECO:0007669"/>
    <property type="project" value="UniProtKB-KW"/>
</dbReference>
<keyword evidence="3" id="KW-0862">Zinc</keyword>
<evidence type="ECO:0000256" key="5">
    <source>
        <dbReference type="SAM" id="Coils"/>
    </source>
</evidence>
<sequence length="250" mass="29213">MSNARSSTPEHFNVLCGCGLRAPLRTALTESNVGRRFLGCVNYKGDNTCKFFDWVDPATCERGKEFGNSIVKKNMDLLKAVEDLHKQIIDLKKTETELKAEIRDLKQRENGFGLEIEQWQKREEWFEVKINCMTKKLKEMEDGFTLKMKEWKMNEDWNALEMEDLQTKNEEFMLKIEELEAKNEELRLKIEDMEVKNVIFRGRNKLMKEKIELANLKVKWLTAIVVILVGIGIVYFGGKGWLKKKMLALP</sequence>
<feature type="coiled-coil region" evidence="5">
    <location>
        <begin position="81"/>
        <end position="108"/>
    </location>
</feature>
<evidence type="ECO:0000313" key="9">
    <source>
        <dbReference type="Proteomes" id="UP000823749"/>
    </source>
</evidence>
<accession>A0AAV6KBD3</accession>
<evidence type="ECO:0000256" key="3">
    <source>
        <dbReference type="ARBA" id="ARBA00022833"/>
    </source>
</evidence>
<evidence type="ECO:0000256" key="6">
    <source>
        <dbReference type="SAM" id="Phobius"/>
    </source>
</evidence>
<reference evidence="8" key="1">
    <citation type="submission" date="2020-08" db="EMBL/GenBank/DDBJ databases">
        <title>Plant Genome Project.</title>
        <authorList>
            <person name="Zhang R.-G."/>
        </authorList>
    </citation>
    <scope>NUCLEOTIDE SEQUENCE</scope>
    <source>
        <strain evidence="8">WSP0</strain>
        <tissue evidence="8">Leaf</tissue>
    </source>
</reference>
<keyword evidence="9" id="KW-1185">Reference proteome</keyword>
<name>A0AAV6KBD3_9ERIC</name>
<evidence type="ECO:0000259" key="7">
    <source>
        <dbReference type="PROSITE" id="PS51999"/>
    </source>
</evidence>
<dbReference type="Pfam" id="PF06839">
    <property type="entry name" value="Zn_ribbon_GRF"/>
    <property type="match status" value="1"/>
</dbReference>
<keyword evidence="6" id="KW-0812">Transmembrane</keyword>
<proteinExistence type="predicted"/>
<keyword evidence="2 4" id="KW-0863">Zinc-finger</keyword>
<dbReference type="PROSITE" id="PS51999">
    <property type="entry name" value="ZF_GRF"/>
    <property type="match status" value="1"/>
</dbReference>
<dbReference type="EMBL" id="JACTNZ010000005">
    <property type="protein sequence ID" value="KAG5549802.1"/>
    <property type="molecule type" value="Genomic_DNA"/>
</dbReference>
<evidence type="ECO:0000313" key="8">
    <source>
        <dbReference type="EMBL" id="KAG5549802.1"/>
    </source>
</evidence>
<evidence type="ECO:0000256" key="4">
    <source>
        <dbReference type="PROSITE-ProRule" id="PRU01343"/>
    </source>
</evidence>
<dbReference type="PANTHER" id="PTHR33248">
    <property type="entry name" value="ZINC ION-BINDING PROTEIN"/>
    <property type="match status" value="1"/>
</dbReference>